<feature type="chain" id="PRO_5043055533" description="peptidylprolyl isomerase" evidence="14">
    <location>
        <begin position="20"/>
        <end position="182"/>
    </location>
</feature>
<dbReference type="EC" id="5.2.1.8" evidence="3 13"/>
<comment type="caution">
    <text evidence="16">The sequence shown here is derived from an EMBL/GenBank/DDBJ whole genome shotgun (WGS) entry which is preliminary data.</text>
</comment>
<keyword evidence="5 14" id="KW-0732">Signal</keyword>
<dbReference type="SUPFAM" id="SSF54534">
    <property type="entry name" value="FKBP-like"/>
    <property type="match status" value="1"/>
</dbReference>
<evidence type="ECO:0000256" key="8">
    <source>
        <dbReference type="ARBA" id="ARBA00022837"/>
    </source>
</evidence>
<gene>
    <name evidence="16" type="ORF">CgunFtcFv8_008219</name>
</gene>
<sequence length="182" mass="20761">MDLLIYSASFCLHVLTVYCNFVDVVVDRYDIPRVCPREVETDDFIRYHFNGTFFEDGKKFDSSYDRGKAFISQVGFGRLIAGMDRGLQGMCVNEKRRITIPPYLAYGSVGAGGVIPPDAVLVYDILLLDIWNEEDKVDIRSFGKPAVCKRTTKTSDFIRYHYNGTLLSGCSLRLQLRKEFNL</sequence>
<evidence type="ECO:0000256" key="2">
    <source>
        <dbReference type="ARBA" id="ARBA00004240"/>
    </source>
</evidence>
<evidence type="ECO:0000256" key="10">
    <source>
        <dbReference type="ARBA" id="ARBA00023180"/>
    </source>
</evidence>
<dbReference type="Gene3D" id="3.10.50.40">
    <property type="match status" value="1"/>
</dbReference>
<evidence type="ECO:0000256" key="1">
    <source>
        <dbReference type="ARBA" id="ARBA00000971"/>
    </source>
</evidence>
<keyword evidence="7" id="KW-0256">Endoplasmic reticulum</keyword>
<organism evidence="16 17">
    <name type="scientific">Champsocephalus gunnari</name>
    <name type="common">Mackerel icefish</name>
    <dbReference type="NCBI Taxonomy" id="52237"/>
    <lineage>
        <taxon>Eukaryota</taxon>
        <taxon>Metazoa</taxon>
        <taxon>Chordata</taxon>
        <taxon>Craniata</taxon>
        <taxon>Vertebrata</taxon>
        <taxon>Euteleostomi</taxon>
        <taxon>Actinopterygii</taxon>
        <taxon>Neopterygii</taxon>
        <taxon>Teleostei</taxon>
        <taxon>Neoteleostei</taxon>
        <taxon>Acanthomorphata</taxon>
        <taxon>Eupercaria</taxon>
        <taxon>Perciformes</taxon>
        <taxon>Notothenioidei</taxon>
        <taxon>Channichthyidae</taxon>
        <taxon>Champsocephalus</taxon>
    </lineage>
</organism>
<keyword evidence="6" id="KW-0677">Repeat</keyword>
<dbReference type="PANTHER" id="PTHR46046">
    <property type="entry name" value="PEPTIDYLPROLYL ISOMERASE"/>
    <property type="match status" value="1"/>
</dbReference>
<reference evidence="16 17" key="1">
    <citation type="journal article" date="2023" name="Mol. Biol. Evol.">
        <title>Genomics of Secondarily Temperate Adaptation in the Only Non-Antarctic Icefish.</title>
        <authorList>
            <person name="Rivera-Colon A.G."/>
            <person name="Rayamajhi N."/>
            <person name="Minhas B.F."/>
            <person name="Madrigal G."/>
            <person name="Bilyk K.T."/>
            <person name="Yoon V."/>
            <person name="Hune M."/>
            <person name="Gregory S."/>
            <person name="Cheng C.H.C."/>
            <person name="Catchen J.M."/>
        </authorList>
    </citation>
    <scope>NUCLEOTIDE SEQUENCE [LARGE SCALE GENOMIC DNA]</scope>
    <source>
        <tissue evidence="16">White muscle</tissue>
    </source>
</reference>
<comment type="function">
    <text evidence="12">PPIases accelerate the folding of proteins during protein synthesis.</text>
</comment>
<proteinExistence type="predicted"/>
<evidence type="ECO:0000256" key="6">
    <source>
        <dbReference type="ARBA" id="ARBA00022737"/>
    </source>
</evidence>
<evidence type="ECO:0000256" key="3">
    <source>
        <dbReference type="ARBA" id="ARBA00013194"/>
    </source>
</evidence>
<dbReference type="GO" id="GO:0046872">
    <property type="term" value="F:metal ion binding"/>
    <property type="evidence" value="ECO:0007669"/>
    <property type="project" value="UniProtKB-KW"/>
</dbReference>
<dbReference type="Proteomes" id="UP001331515">
    <property type="component" value="Unassembled WGS sequence"/>
</dbReference>
<keyword evidence="10" id="KW-0325">Glycoprotein</keyword>
<evidence type="ECO:0000256" key="13">
    <source>
        <dbReference type="PROSITE-ProRule" id="PRU00277"/>
    </source>
</evidence>
<dbReference type="InterPro" id="IPR001179">
    <property type="entry name" value="PPIase_FKBP_dom"/>
</dbReference>
<evidence type="ECO:0000256" key="11">
    <source>
        <dbReference type="ARBA" id="ARBA00023235"/>
    </source>
</evidence>
<dbReference type="InterPro" id="IPR046357">
    <property type="entry name" value="PPIase_dom_sf"/>
</dbReference>
<dbReference type="PANTHER" id="PTHR46046:SF3">
    <property type="entry name" value="PEPTIDYL-PROLYL CIS-TRANS ISOMERASE FKBP10"/>
    <property type="match status" value="1"/>
</dbReference>
<evidence type="ECO:0000256" key="9">
    <source>
        <dbReference type="ARBA" id="ARBA00023110"/>
    </source>
</evidence>
<dbReference type="FunFam" id="3.10.50.40:FF:000002">
    <property type="entry name" value="Peptidylprolyl isomerase"/>
    <property type="match status" value="1"/>
</dbReference>
<comment type="catalytic activity">
    <reaction evidence="1 13">
        <text>[protein]-peptidylproline (omega=180) = [protein]-peptidylproline (omega=0)</text>
        <dbReference type="Rhea" id="RHEA:16237"/>
        <dbReference type="Rhea" id="RHEA-COMP:10747"/>
        <dbReference type="Rhea" id="RHEA-COMP:10748"/>
        <dbReference type="ChEBI" id="CHEBI:83833"/>
        <dbReference type="ChEBI" id="CHEBI:83834"/>
        <dbReference type="EC" id="5.2.1.8"/>
    </reaction>
</comment>
<keyword evidence="11 13" id="KW-0413">Isomerase</keyword>
<evidence type="ECO:0000256" key="4">
    <source>
        <dbReference type="ARBA" id="ARBA00022723"/>
    </source>
</evidence>
<keyword evidence="4" id="KW-0479">Metal-binding</keyword>
<keyword evidence="9 13" id="KW-0697">Rotamase</keyword>
<feature type="signal peptide" evidence="14">
    <location>
        <begin position="1"/>
        <end position="19"/>
    </location>
</feature>
<accession>A0AAN8HFE9</accession>
<comment type="subcellular location">
    <subcellularLocation>
        <location evidence="2">Endoplasmic reticulum</location>
    </subcellularLocation>
</comment>
<evidence type="ECO:0000259" key="15">
    <source>
        <dbReference type="PROSITE" id="PS50059"/>
    </source>
</evidence>
<evidence type="ECO:0000313" key="17">
    <source>
        <dbReference type="Proteomes" id="UP001331515"/>
    </source>
</evidence>
<evidence type="ECO:0000256" key="14">
    <source>
        <dbReference type="SAM" id="SignalP"/>
    </source>
</evidence>
<dbReference type="GO" id="GO:0005783">
    <property type="term" value="C:endoplasmic reticulum"/>
    <property type="evidence" value="ECO:0007669"/>
    <property type="project" value="UniProtKB-SubCell"/>
</dbReference>
<evidence type="ECO:0000256" key="12">
    <source>
        <dbReference type="ARBA" id="ARBA00055986"/>
    </source>
</evidence>
<dbReference type="EMBL" id="JAURVH010001527">
    <property type="protein sequence ID" value="KAK5913716.1"/>
    <property type="molecule type" value="Genomic_DNA"/>
</dbReference>
<dbReference type="GO" id="GO:0003755">
    <property type="term" value="F:peptidyl-prolyl cis-trans isomerase activity"/>
    <property type="evidence" value="ECO:0007669"/>
    <property type="project" value="UniProtKB-KW"/>
</dbReference>
<evidence type="ECO:0000313" key="16">
    <source>
        <dbReference type="EMBL" id="KAK5913716.1"/>
    </source>
</evidence>
<name>A0AAN8HFE9_CHAGU</name>
<keyword evidence="8" id="KW-0106">Calcium</keyword>
<dbReference type="AlphaFoldDB" id="A0AAN8HFE9"/>
<evidence type="ECO:0000256" key="7">
    <source>
        <dbReference type="ARBA" id="ARBA00022824"/>
    </source>
</evidence>
<feature type="domain" description="PPIase FKBP-type" evidence="15">
    <location>
        <begin position="42"/>
        <end position="131"/>
    </location>
</feature>
<keyword evidence="17" id="KW-1185">Reference proteome</keyword>
<dbReference type="Pfam" id="PF00254">
    <property type="entry name" value="FKBP_C"/>
    <property type="match status" value="1"/>
</dbReference>
<protein>
    <recommendedName>
        <fullName evidence="3 13">peptidylprolyl isomerase</fullName>
        <ecNumber evidence="3 13">5.2.1.8</ecNumber>
    </recommendedName>
</protein>
<dbReference type="InterPro" id="IPR051989">
    <property type="entry name" value="FKBP-like_isomerase"/>
</dbReference>
<dbReference type="PROSITE" id="PS50059">
    <property type="entry name" value="FKBP_PPIASE"/>
    <property type="match status" value="1"/>
</dbReference>
<evidence type="ECO:0000256" key="5">
    <source>
        <dbReference type="ARBA" id="ARBA00022729"/>
    </source>
</evidence>